<feature type="region of interest" description="Disordered" evidence="1">
    <location>
        <begin position="165"/>
        <end position="233"/>
    </location>
</feature>
<name>A0ABQ6MPR9_9STRA</name>
<comment type="caution">
    <text evidence="2">The sequence shown here is derived from an EMBL/GenBank/DDBJ whole genome shotgun (WGS) entry which is preliminary data.</text>
</comment>
<organism evidence="2 3">
    <name type="scientific">Tetraparma gracilis</name>
    <dbReference type="NCBI Taxonomy" id="2962635"/>
    <lineage>
        <taxon>Eukaryota</taxon>
        <taxon>Sar</taxon>
        <taxon>Stramenopiles</taxon>
        <taxon>Ochrophyta</taxon>
        <taxon>Bolidophyceae</taxon>
        <taxon>Parmales</taxon>
        <taxon>Triparmaceae</taxon>
        <taxon>Tetraparma</taxon>
    </lineage>
</organism>
<proteinExistence type="predicted"/>
<gene>
    <name evidence="2" type="ORF">TeGR_g958</name>
</gene>
<accession>A0ABQ6MPR9</accession>
<keyword evidence="3" id="KW-1185">Reference proteome</keyword>
<feature type="compositionally biased region" description="Basic and acidic residues" evidence="1">
    <location>
        <begin position="185"/>
        <end position="207"/>
    </location>
</feature>
<feature type="compositionally biased region" description="Acidic residues" evidence="1">
    <location>
        <begin position="216"/>
        <end position="227"/>
    </location>
</feature>
<evidence type="ECO:0000313" key="2">
    <source>
        <dbReference type="EMBL" id="GMI29915.1"/>
    </source>
</evidence>
<sequence length="233" mass="24577">MSAKVGKGMKGLNAGVSGNPTLLDEVKGCAGALVGMVDALEGSRKNQKIVLRMGASDDLLTIQCAWGVAVGDCVAVAPAGSVVGDTAVNDPVLLDEVQLGWENGAANAAVRLNPFDLLPGDSVPMERPERKKAARAVDAMGNEIEEETLESLYVTKPKLTKEEKAAAKAEKAKQKAIKNGTWVEPEEKAEAGELEPASKKQIKEAQKNAKKRREAGEDEIGTDDELEAAGLCR</sequence>
<evidence type="ECO:0000256" key="1">
    <source>
        <dbReference type="SAM" id="MobiDB-lite"/>
    </source>
</evidence>
<reference evidence="2 3" key="1">
    <citation type="journal article" date="2023" name="Commun. Biol.">
        <title>Genome analysis of Parmales, the sister group of diatoms, reveals the evolutionary specialization of diatoms from phago-mixotrophs to photoautotrophs.</title>
        <authorList>
            <person name="Ban H."/>
            <person name="Sato S."/>
            <person name="Yoshikawa S."/>
            <person name="Yamada K."/>
            <person name="Nakamura Y."/>
            <person name="Ichinomiya M."/>
            <person name="Sato N."/>
            <person name="Blanc-Mathieu R."/>
            <person name="Endo H."/>
            <person name="Kuwata A."/>
            <person name="Ogata H."/>
        </authorList>
    </citation>
    <scope>NUCLEOTIDE SEQUENCE [LARGE SCALE GENOMIC DNA]</scope>
</reference>
<dbReference type="EMBL" id="BRYB01001625">
    <property type="protein sequence ID" value="GMI29915.1"/>
    <property type="molecule type" value="Genomic_DNA"/>
</dbReference>
<protein>
    <submittedName>
        <fullName evidence="2">Uncharacterized protein</fullName>
    </submittedName>
</protein>
<dbReference type="Proteomes" id="UP001165060">
    <property type="component" value="Unassembled WGS sequence"/>
</dbReference>
<evidence type="ECO:0000313" key="3">
    <source>
        <dbReference type="Proteomes" id="UP001165060"/>
    </source>
</evidence>